<evidence type="ECO:0000313" key="4">
    <source>
        <dbReference type="Proteomes" id="UP000294498"/>
    </source>
</evidence>
<evidence type="ECO:0000313" key="3">
    <source>
        <dbReference type="EMBL" id="TDW96765.1"/>
    </source>
</evidence>
<evidence type="ECO:0000256" key="2">
    <source>
        <dbReference type="SAM" id="SignalP"/>
    </source>
</evidence>
<organism evidence="3 4">
    <name type="scientific">Dinghuibacter silviterrae</name>
    <dbReference type="NCBI Taxonomy" id="1539049"/>
    <lineage>
        <taxon>Bacteria</taxon>
        <taxon>Pseudomonadati</taxon>
        <taxon>Bacteroidota</taxon>
        <taxon>Chitinophagia</taxon>
        <taxon>Chitinophagales</taxon>
        <taxon>Chitinophagaceae</taxon>
        <taxon>Dinghuibacter</taxon>
    </lineage>
</organism>
<feature type="compositionally biased region" description="Low complexity" evidence="1">
    <location>
        <begin position="703"/>
        <end position="731"/>
    </location>
</feature>
<dbReference type="AlphaFoldDB" id="A0A4R8DGW9"/>
<gene>
    <name evidence="3" type="ORF">EDB95_4601</name>
</gene>
<dbReference type="EMBL" id="SODV01000002">
    <property type="protein sequence ID" value="TDW96765.1"/>
    <property type="molecule type" value="Genomic_DNA"/>
</dbReference>
<reference evidence="3 4" key="1">
    <citation type="submission" date="2019-03" db="EMBL/GenBank/DDBJ databases">
        <title>Genomic Encyclopedia of Type Strains, Phase IV (KMG-IV): sequencing the most valuable type-strain genomes for metagenomic binning, comparative biology and taxonomic classification.</title>
        <authorList>
            <person name="Goeker M."/>
        </authorList>
    </citation>
    <scope>NUCLEOTIDE SEQUENCE [LARGE SCALE GENOMIC DNA]</scope>
    <source>
        <strain evidence="3 4">DSM 100059</strain>
    </source>
</reference>
<comment type="caution">
    <text evidence="3">The sequence shown here is derived from an EMBL/GenBank/DDBJ whole genome shotgun (WGS) entry which is preliminary data.</text>
</comment>
<sequence length="765" mass="83061">MKPSKMSLLFTLPLFVLCSLTSSASGAQDNKGSYAWPYLIVSGGDSIWLYQPQATSLSGQTLQGSQSVSIHSQGETQNRYGVVYFQANTNDAGNGRVTLSNYTITRQNFPSLTDNGQSLVQTITANAGALPVVSQRKLQDDVALAGKKLGTGSGVAVKNDPPAIIHSSDPALLVIIDGQPHMTQVQGTSYQRIMNTNFMILYDGTNYYTPIGDQWAVTSDLANTNWTIAPASDALNDAKAKLQADKSLNLSIPDNNSDEVAAAAQNGTLPLLYVSERPAELLVTNGNPDYQPISGTNLTYAQNAKGDLFQDSDDGRTYTLISGRWYSAPSIDGPWTWVDPTQLPADFSKIPQDNPEARVLVSVPNTSQSQEAVMANDIPQTATVDRSQASFKANYDGDPKFKAISNTDLEYATNASAPVIRDGDEFYACDKAVWFQSASPYGPWTVAVHVPDEIYAIPSNSPVYNVTYVKVYDYDQADDDVTFGYTPGYFGVYDSYWGCPVFGTGWWYRPWIGSYWYGYPYSFGYGAGFGWGPAWGFGAYFNFGFGFYSPCYRPWWGPWGWYHPFYGGYGHWGGPVFINRVNIYNSWGRGGFVHVNRGPISGAPGRVMRNSIAPGGGRIGTMPGNRINSFASRGSIYGRNQVNGGFSRPAAMNSRVATNGFAQNRSFQPQAQNRSFQPQAQNRTFQPQAQNRTFQPQAQSQNRTFQQQPQQRTFQQPQRAAAPARTYSAPAFRGGGGGGGYRGGGGGFGGGSRGGGGGGGRGGRH</sequence>
<evidence type="ECO:0008006" key="5">
    <source>
        <dbReference type="Google" id="ProtNLM"/>
    </source>
</evidence>
<keyword evidence="2" id="KW-0732">Signal</keyword>
<proteinExistence type="predicted"/>
<feature type="compositionally biased region" description="Polar residues" evidence="1">
    <location>
        <begin position="668"/>
        <end position="702"/>
    </location>
</feature>
<feature type="compositionally biased region" description="Gly residues" evidence="1">
    <location>
        <begin position="733"/>
        <end position="765"/>
    </location>
</feature>
<dbReference type="RefSeq" id="WP_211352184.1">
    <property type="nucleotide sequence ID" value="NZ_SODV01000002.1"/>
</dbReference>
<accession>A0A4R8DGW9</accession>
<feature type="region of interest" description="Disordered" evidence="1">
    <location>
        <begin position="668"/>
        <end position="765"/>
    </location>
</feature>
<protein>
    <recommendedName>
        <fullName evidence="5">Carbohydrate-binding family V/XII</fullName>
    </recommendedName>
</protein>
<name>A0A4R8DGW9_9BACT</name>
<feature type="chain" id="PRO_5020865035" description="Carbohydrate-binding family V/XII" evidence="2">
    <location>
        <begin position="28"/>
        <end position="765"/>
    </location>
</feature>
<keyword evidence="4" id="KW-1185">Reference proteome</keyword>
<feature type="signal peptide" evidence="2">
    <location>
        <begin position="1"/>
        <end position="27"/>
    </location>
</feature>
<evidence type="ECO:0000256" key="1">
    <source>
        <dbReference type="SAM" id="MobiDB-lite"/>
    </source>
</evidence>
<dbReference type="Proteomes" id="UP000294498">
    <property type="component" value="Unassembled WGS sequence"/>
</dbReference>